<dbReference type="EMBL" id="DF238840">
    <property type="protein sequence ID" value="GAF26174.1"/>
    <property type="molecule type" value="Genomic_DNA"/>
</dbReference>
<evidence type="ECO:0000256" key="1">
    <source>
        <dbReference type="SAM" id="Coils"/>
    </source>
</evidence>
<evidence type="ECO:0000259" key="2">
    <source>
        <dbReference type="Pfam" id="PF15919"/>
    </source>
</evidence>
<dbReference type="Pfam" id="PF15919">
    <property type="entry name" value="HicB_lk_antitox"/>
    <property type="match status" value="1"/>
</dbReference>
<gene>
    <name evidence="3" type="ORF">MTY_1513</name>
</gene>
<feature type="coiled-coil region" evidence="1">
    <location>
        <begin position="28"/>
        <end position="55"/>
    </location>
</feature>
<dbReference type="PANTHER" id="PTHR34504">
    <property type="entry name" value="ANTITOXIN HICB"/>
    <property type="match status" value="1"/>
</dbReference>
<name>A0A0S6UEX9_NEOTH</name>
<dbReference type="PANTHER" id="PTHR34504:SF2">
    <property type="entry name" value="UPF0150 PROTEIN SSL0259"/>
    <property type="match status" value="1"/>
</dbReference>
<dbReference type="Gene3D" id="3.30.160.250">
    <property type="match status" value="1"/>
</dbReference>
<dbReference type="InterPro" id="IPR051404">
    <property type="entry name" value="TA_system_antitoxin"/>
</dbReference>
<dbReference type="InterPro" id="IPR031807">
    <property type="entry name" value="HicB-like"/>
</dbReference>
<dbReference type="AlphaFoldDB" id="A0A0S6UEX9"/>
<accession>A0A0S6UEX9</accession>
<sequence>MASHCFLVVIEQDEDGKYIASVPSLPGCHTQADNLAELEERVQEAIKLYLNENSDFIPAPDKFIGIHQVEVQA</sequence>
<dbReference type="InterPro" id="IPR035069">
    <property type="entry name" value="TTHA1013/TTHA0281-like"/>
</dbReference>
<dbReference type="GeneID" id="45616521"/>
<keyword evidence="1" id="KW-0175">Coiled coil</keyword>
<dbReference type="RefSeq" id="WP_011392020.1">
    <property type="nucleotide sequence ID" value="NZ_DF238840.1"/>
</dbReference>
<dbReference type="Proteomes" id="UP000063718">
    <property type="component" value="Unassembled WGS sequence"/>
</dbReference>
<evidence type="ECO:0000313" key="3">
    <source>
        <dbReference type="EMBL" id="GAF26174.1"/>
    </source>
</evidence>
<proteinExistence type="predicted"/>
<feature type="domain" description="HicB-like antitoxin of toxin-antitoxin system" evidence="2">
    <location>
        <begin position="6"/>
        <end position="58"/>
    </location>
</feature>
<dbReference type="SUPFAM" id="SSF143100">
    <property type="entry name" value="TTHA1013/TTHA0281-like"/>
    <property type="match status" value="1"/>
</dbReference>
<organism evidence="3">
    <name type="scientific">Moorella thermoacetica Y72</name>
    <dbReference type="NCBI Taxonomy" id="1325331"/>
    <lineage>
        <taxon>Bacteria</taxon>
        <taxon>Bacillati</taxon>
        <taxon>Bacillota</taxon>
        <taxon>Clostridia</taxon>
        <taxon>Neomoorellales</taxon>
        <taxon>Neomoorellaceae</taxon>
        <taxon>Neomoorella</taxon>
    </lineage>
</organism>
<reference evidence="3" key="1">
    <citation type="journal article" date="2014" name="Gene">
        <title>Genome-guided analysis of transformation efficiency and carbon dioxide assimilation by Moorella thermoacetica Y72.</title>
        <authorList>
            <person name="Tsukahara K."/>
            <person name="Kita A."/>
            <person name="Nakashimada Y."/>
            <person name="Hoshino T."/>
            <person name="Murakami K."/>
        </authorList>
    </citation>
    <scope>NUCLEOTIDE SEQUENCE [LARGE SCALE GENOMIC DNA]</scope>
    <source>
        <strain evidence="3">Y72</strain>
    </source>
</reference>
<protein>
    <submittedName>
        <fullName evidence="3">Uncharacterized conserved protein</fullName>
    </submittedName>
</protein>